<feature type="transmembrane region" description="Helical" evidence="1">
    <location>
        <begin position="50"/>
        <end position="68"/>
    </location>
</feature>
<keyword evidence="1" id="KW-0472">Membrane</keyword>
<dbReference type="AlphaFoldDB" id="A6G7M2"/>
<comment type="caution">
    <text evidence="2">The sequence shown here is derived from an EMBL/GenBank/DDBJ whole genome shotgun (WGS) entry which is preliminary data.</text>
</comment>
<evidence type="ECO:0000313" key="2">
    <source>
        <dbReference type="EMBL" id="EDM78100.1"/>
    </source>
</evidence>
<organism evidence="2 3">
    <name type="scientific">Plesiocystis pacifica SIR-1</name>
    <dbReference type="NCBI Taxonomy" id="391625"/>
    <lineage>
        <taxon>Bacteria</taxon>
        <taxon>Pseudomonadati</taxon>
        <taxon>Myxococcota</taxon>
        <taxon>Polyangia</taxon>
        <taxon>Nannocystales</taxon>
        <taxon>Nannocystaceae</taxon>
        <taxon>Plesiocystis</taxon>
    </lineage>
</organism>
<dbReference type="Proteomes" id="UP000005801">
    <property type="component" value="Unassembled WGS sequence"/>
</dbReference>
<evidence type="ECO:0000256" key="1">
    <source>
        <dbReference type="SAM" id="Phobius"/>
    </source>
</evidence>
<keyword evidence="3" id="KW-1185">Reference proteome</keyword>
<dbReference type="eggNOG" id="ENOG50302PP">
    <property type="taxonomic scope" value="Bacteria"/>
</dbReference>
<keyword evidence="1" id="KW-1133">Transmembrane helix</keyword>
<gene>
    <name evidence="2" type="ORF">PPSIR1_34322</name>
</gene>
<feature type="transmembrane region" description="Helical" evidence="1">
    <location>
        <begin position="117"/>
        <end position="136"/>
    </location>
</feature>
<keyword evidence="1" id="KW-0812">Transmembrane</keyword>
<proteinExistence type="predicted"/>
<feature type="transmembrane region" description="Helical" evidence="1">
    <location>
        <begin position="12"/>
        <end position="30"/>
    </location>
</feature>
<protein>
    <submittedName>
        <fullName evidence="2">Uncharacterized protein</fullName>
    </submittedName>
</protein>
<dbReference type="EMBL" id="ABCS01000035">
    <property type="protein sequence ID" value="EDM78100.1"/>
    <property type="molecule type" value="Genomic_DNA"/>
</dbReference>
<sequence>MSAQAQRDPRSVAIAAWAVGGVALLLGQAIVRLAPRALEPWAAVLDGASVEPAVVLAYLGAMAGLAYFEGYRGFQQRFSPRVVVRAQHLVRHPTALTVVLAPLMVMGLIHATRRRLIGSWGLIVGIIGLIVAVAQLDQPWRGAIDAGVVVGLSWGLIATLALAFRGARGQIPDVDPDLPESPGPA</sequence>
<feature type="transmembrane region" description="Helical" evidence="1">
    <location>
        <begin position="143"/>
        <end position="164"/>
    </location>
</feature>
<reference evidence="2 3" key="1">
    <citation type="submission" date="2007-06" db="EMBL/GenBank/DDBJ databases">
        <authorList>
            <person name="Shimkets L."/>
            <person name="Ferriera S."/>
            <person name="Johnson J."/>
            <person name="Kravitz S."/>
            <person name="Beeson K."/>
            <person name="Sutton G."/>
            <person name="Rogers Y.-H."/>
            <person name="Friedman R."/>
            <person name="Frazier M."/>
            <person name="Venter J.C."/>
        </authorList>
    </citation>
    <scope>NUCLEOTIDE SEQUENCE [LARGE SCALE GENOMIC DNA]</scope>
    <source>
        <strain evidence="2 3">SIR-1</strain>
    </source>
</reference>
<evidence type="ECO:0000313" key="3">
    <source>
        <dbReference type="Proteomes" id="UP000005801"/>
    </source>
</evidence>
<name>A6G7M2_9BACT</name>
<accession>A6G7M2</accession>
<dbReference type="STRING" id="391625.PPSIR1_34322"/>